<dbReference type="CDD" id="cd00570">
    <property type="entry name" value="GST_N_family"/>
    <property type="match status" value="2"/>
</dbReference>
<evidence type="ECO:0000259" key="1">
    <source>
        <dbReference type="PROSITE" id="PS50404"/>
    </source>
</evidence>
<dbReference type="GO" id="GO:0004364">
    <property type="term" value="F:glutathione transferase activity"/>
    <property type="evidence" value="ECO:0007669"/>
    <property type="project" value="TreeGrafter"/>
</dbReference>
<dbReference type="EMBL" id="OV696692">
    <property type="protein sequence ID" value="CAH1269718.1"/>
    <property type="molecule type" value="Genomic_DNA"/>
</dbReference>
<dbReference type="Proteomes" id="UP000838412">
    <property type="component" value="Chromosome 7"/>
</dbReference>
<dbReference type="InterPro" id="IPR010987">
    <property type="entry name" value="Glutathione-S-Trfase_C-like"/>
</dbReference>
<dbReference type="GO" id="GO:0005739">
    <property type="term" value="C:mitochondrion"/>
    <property type="evidence" value="ECO:0007669"/>
    <property type="project" value="TreeGrafter"/>
</dbReference>
<dbReference type="SFLD" id="SFLDS00019">
    <property type="entry name" value="Glutathione_Transferase_(cytos"/>
    <property type="match status" value="1"/>
</dbReference>
<keyword evidence="4" id="KW-1185">Reference proteome</keyword>
<reference evidence="3" key="1">
    <citation type="submission" date="2022-01" db="EMBL/GenBank/DDBJ databases">
        <authorList>
            <person name="Braso-Vives M."/>
        </authorList>
    </citation>
    <scope>NUCLEOTIDE SEQUENCE</scope>
</reference>
<dbReference type="Gene3D" id="3.40.30.10">
    <property type="entry name" value="Glutaredoxin"/>
    <property type="match status" value="1"/>
</dbReference>
<dbReference type="InterPro" id="IPR004046">
    <property type="entry name" value="GST_C"/>
</dbReference>
<sequence>MSVTAEVILYYASGSVPSLSLMIVLEEKGIEYTTKDGALQKLTMASSEEIILYYESGSTPCMAIMLALEEKGASYTKKEVDTEKDEDIAMLEEVADRDEPPALLHGDQVLFDEVVPACLYLEKIFDNNRMIPEGAVQRAHVMKCMIQAQKIGVGDTSIDAYWEDDEEDYENDNMDEEKAEALEEKEDKRELAEELAEWEFYLEKGSFITGSEFTMADCVFIPVLIYLVTNGLDLTKKYPLLHKYYTTVMERPSVVEVRKHHQIDAKDIFKDMPTGVLGAVGDKVKGFFGKLVNK</sequence>
<evidence type="ECO:0000313" key="4">
    <source>
        <dbReference type="Proteomes" id="UP000838412"/>
    </source>
</evidence>
<organism evidence="3 4">
    <name type="scientific">Branchiostoma lanceolatum</name>
    <name type="common">Common lancelet</name>
    <name type="synonym">Amphioxus lanceolatum</name>
    <dbReference type="NCBI Taxonomy" id="7740"/>
    <lineage>
        <taxon>Eukaryota</taxon>
        <taxon>Metazoa</taxon>
        <taxon>Chordata</taxon>
        <taxon>Cephalochordata</taxon>
        <taxon>Leptocardii</taxon>
        <taxon>Amphioxiformes</taxon>
        <taxon>Branchiostomatidae</taxon>
        <taxon>Branchiostoma</taxon>
    </lineage>
</organism>
<dbReference type="PROSITE" id="PS50404">
    <property type="entry name" value="GST_NTER"/>
    <property type="match status" value="1"/>
</dbReference>
<proteinExistence type="predicted"/>
<protein>
    <submittedName>
        <fullName evidence="3">Hypp4237 protein</fullName>
    </submittedName>
</protein>
<dbReference type="InterPro" id="IPR036249">
    <property type="entry name" value="Thioredoxin-like_sf"/>
</dbReference>
<accession>A0A8K0EX42</accession>
<dbReference type="SUPFAM" id="SSF47616">
    <property type="entry name" value="GST C-terminal domain-like"/>
    <property type="match status" value="1"/>
</dbReference>
<dbReference type="InterPro" id="IPR040079">
    <property type="entry name" value="Glutathione_S-Trfase"/>
</dbReference>
<dbReference type="Gene3D" id="1.20.1050.10">
    <property type="match status" value="1"/>
</dbReference>
<dbReference type="AlphaFoldDB" id="A0A8K0EX42"/>
<evidence type="ECO:0000259" key="2">
    <source>
        <dbReference type="PROSITE" id="PS50405"/>
    </source>
</evidence>
<gene>
    <name evidence="3" type="primary">Hypp4237</name>
    <name evidence="3" type="ORF">BLAG_LOCUS22280</name>
</gene>
<dbReference type="InterPro" id="IPR036282">
    <property type="entry name" value="Glutathione-S-Trfase_C_sf"/>
</dbReference>
<dbReference type="OrthoDB" id="2309723at2759"/>
<name>A0A8K0EX42_BRALA</name>
<dbReference type="GO" id="GO:0016034">
    <property type="term" value="F:maleylacetoacetate isomerase activity"/>
    <property type="evidence" value="ECO:0007669"/>
    <property type="project" value="TreeGrafter"/>
</dbReference>
<dbReference type="GO" id="GO:0006559">
    <property type="term" value="P:L-phenylalanine catabolic process"/>
    <property type="evidence" value="ECO:0007669"/>
    <property type="project" value="TreeGrafter"/>
</dbReference>
<dbReference type="PROSITE" id="PS50405">
    <property type="entry name" value="GST_CTER"/>
    <property type="match status" value="1"/>
</dbReference>
<dbReference type="Pfam" id="PF00043">
    <property type="entry name" value="GST_C"/>
    <property type="match status" value="1"/>
</dbReference>
<evidence type="ECO:0000313" key="3">
    <source>
        <dbReference type="EMBL" id="CAH1269718.1"/>
    </source>
</evidence>
<feature type="domain" description="GST C-terminal" evidence="2">
    <location>
        <begin position="134"/>
        <end position="274"/>
    </location>
</feature>
<dbReference type="InterPro" id="IPR004045">
    <property type="entry name" value="Glutathione_S-Trfase_N"/>
</dbReference>
<dbReference type="CDD" id="cd00299">
    <property type="entry name" value="GST_C_family"/>
    <property type="match status" value="1"/>
</dbReference>
<dbReference type="PANTHER" id="PTHR42673:SF4">
    <property type="entry name" value="MALEYLACETOACETATE ISOMERASE"/>
    <property type="match status" value="1"/>
</dbReference>
<dbReference type="PANTHER" id="PTHR42673">
    <property type="entry name" value="MALEYLACETOACETATE ISOMERASE"/>
    <property type="match status" value="1"/>
</dbReference>
<dbReference type="GO" id="GO:0006749">
    <property type="term" value="P:glutathione metabolic process"/>
    <property type="evidence" value="ECO:0007669"/>
    <property type="project" value="TreeGrafter"/>
</dbReference>
<feature type="domain" description="GST N-terminal" evidence="1">
    <location>
        <begin position="48"/>
        <end position="129"/>
    </location>
</feature>
<dbReference type="SUPFAM" id="SSF52833">
    <property type="entry name" value="Thioredoxin-like"/>
    <property type="match status" value="1"/>
</dbReference>